<dbReference type="GO" id="GO:0045131">
    <property type="term" value="F:pre-mRNA branch point binding"/>
    <property type="evidence" value="ECO:0007669"/>
    <property type="project" value="UniProtKB-UniRule"/>
</dbReference>
<feature type="compositionally biased region" description="Acidic residues" evidence="3">
    <location>
        <begin position="294"/>
        <end position="307"/>
    </location>
</feature>
<keyword evidence="2" id="KW-0508">mRNA splicing</keyword>
<dbReference type="VEuPathDB" id="TriTrypDB:BCY84_11216"/>
<evidence type="ECO:0000313" key="7">
    <source>
        <dbReference type="Proteomes" id="UP000583944"/>
    </source>
</evidence>
<comment type="similarity">
    <text evidence="2">Belongs to the BBP/SF1 family.</text>
</comment>
<keyword evidence="4" id="KW-1133">Transmembrane helix</keyword>
<name>A0A7J6YIM9_TRYCR</name>
<dbReference type="PANTHER" id="PTHR11208:SF45">
    <property type="entry name" value="SPLICING FACTOR 1"/>
    <property type="match status" value="1"/>
</dbReference>
<dbReference type="EMBL" id="JABDHM010000002">
    <property type="protein sequence ID" value="KAF5226432.1"/>
    <property type="molecule type" value="Genomic_DNA"/>
</dbReference>
<evidence type="ECO:0000256" key="2">
    <source>
        <dbReference type="RuleBase" id="RU367126"/>
    </source>
</evidence>
<dbReference type="VEuPathDB" id="TriTrypDB:ECC02_000556"/>
<dbReference type="GO" id="GO:0003729">
    <property type="term" value="F:mRNA binding"/>
    <property type="evidence" value="ECO:0007669"/>
    <property type="project" value="TreeGrafter"/>
</dbReference>
<evidence type="ECO:0000313" key="6">
    <source>
        <dbReference type="EMBL" id="KAF5226432.1"/>
    </source>
</evidence>
<dbReference type="PANTHER" id="PTHR11208">
    <property type="entry name" value="RNA-BINDING PROTEIN RELATED"/>
    <property type="match status" value="1"/>
</dbReference>
<keyword evidence="4" id="KW-0472">Membrane</keyword>
<sequence>MISDFVFFDLFIYIFLVFYCCAIVFLARFFISGAELLRIRMEAKPRPSRWSKERYTNLLIPNYIPPELLLYDEGQFLRAFLLRVLAIDLNRFIETKRCEDYFLNIPVEPEYNSDGQRTNTPDEIVAEKRRKAMDELTNILRQNAEMGPHPAAPKEIVRKRYFSQEEMDNGAYGAILGARGLVHQELEQTTKCKIVLAGRGITNTLKDTSTNAARIALEEPHARITAPNEQALQHAMERIEWILSDDPEAQEFRENNRRRMAQIEGRYDPRTWVSSVEKDNGGAPRPGEKREREEQLDEDVQAFLDEL</sequence>
<reference evidence="6 7" key="1">
    <citation type="journal article" date="2019" name="Genome Biol. Evol.">
        <title>Nanopore Sequencing Significantly Improves Genome Assembly of the Protozoan Parasite Trypanosoma cruzi.</title>
        <authorList>
            <person name="Diaz-Viraque F."/>
            <person name="Pita S."/>
            <person name="Greif G."/>
            <person name="de Souza R.C.M."/>
            <person name="Iraola G."/>
            <person name="Robello C."/>
        </authorList>
    </citation>
    <scope>NUCLEOTIDE SEQUENCE [LARGE SCALE GENOMIC DNA]</scope>
    <source>
        <strain evidence="6 7">Berenice</strain>
    </source>
</reference>
<accession>A0A7J6YIM9</accession>
<dbReference type="Gene3D" id="3.30.1370.10">
    <property type="entry name" value="K Homology domain, type 1"/>
    <property type="match status" value="1"/>
</dbReference>
<comment type="function">
    <text evidence="2">Necessary for the splicing of pre-mRNA. Has a role in the recognition of the branch site (5'-UACUAAC-3'), the pyrimidine tract and the 3'-splice site at the 3'-end of introns.</text>
</comment>
<keyword evidence="2" id="KW-0539">Nucleus</keyword>
<evidence type="ECO:0000259" key="5">
    <source>
        <dbReference type="Pfam" id="PF22675"/>
    </source>
</evidence>
<dbReference type="GO" id="GO:0008270">
    <property type="term" value="F:zinc ion binding"/>
    <property type="evidence" value="ECO:0007669"/>
    <property type="project" value="UniProtKB-UniRule"/>
</dbReference>
<proteinExistence type="inferred from homology"/>
<comment type="caution">
    <text evidence="6">The sequence shown here is derived from an EMBL/GenBank/DDBJ whole genome shotgun (WGS) entry which is preliminary data.</text>
</comment>
<evidence type="ECO:0000256" key="4">
    <source>
        <dbReference type="SAM" id="Phobius"/>
    </source>
</evidence>
<gene>
    <name evidence="6" type="ORF">ECC02_000556</name>
</gene>
<dbReference type="SUPFAM" id="SSF54791">
    <property type="entry name" value="Eukaryotic type KH-domain (KH-domain type I)"/>
    <property type="match status" value="1"/>
</dbReference>
<keyword evidence="4" id="KW-0812">Transmembrane</keyword>
<protein>
    <recommendedName>
        <fullName evidence="2">Branchpoint-bridging protein</fullName>
    </recommendedName>
</protein>
<keyword evidence="2" id="KW-0863">Zinc-finger</keyword>
<feature type="region of interest" description="Disordered" evidence="3">
    <location>
        <begin position="265"/>
        <end position="307"/>
    </location>
</feature>
<dbReference type="GO" id="GO:0048024">
    <property type="term" value="P:regulation of mRNA splicing, via spliceosome"/>
    <property type="evidence" value="ECO:0007669"/>
    <property type="project" value="TreeGrafter"/>
</dbReference>
<dbReference type="AlphaFoldDB" id="A0A7J6YIM9"/>
<keyword evidence="1" id="KW-0694">RNA-binding</keyword>
<evidence type="ECO:0000256" key="1">
    <source>
        <dbReference type="ARBA" id="ARBA00022884"/>
    </source>
</evidence>
<comment type="subcellular location">
    <subcellularLocation>
        <location evidence="2">Nucleus</location>
    </subcellularLocation>
</comment>
<dbReference type="GO" id="GO:0000398">
    <property type="term" value="P:mRNA splicing, via spliceosome"/>
    <property type="evidence" value="ECO:0007669"/>
    <property type="project" value="UniProtKB-UniRule"/>
</dbReference>
<keyword evidence="2" id="KW-0862">Zinc</keyword>
<dbReference type="Pfam" id="PF22675">
    <property type="entry name" value="KH-I_KHDC4-BBP"/>
    <property type="match status" value="1"/>
</dbReference>
<dbReference type="InterPro" id="IPR036612">
    <property type="entry name" value="KH_dom_type_1_sf"/>
</dbReference>
<organism evidence="6 7">
    <name type="scientific">Trypanosoma cruzi</name>
    <dbReference type="NCBI Taxonomy" id="5693"/>
    <lineage>
        <taxon>Eukaryota</taxon>
        <taxon>Discoba</taxon>
        <taxon>Euglenozoa</taxon>
        <taxon>Kinetoplastea</taxon>
        <taxon>Metakinetoplastina</taxon>
        <taxon>Trypanosomatida</taxon>
        <taxon>Trypanosomatidae</taxon>
        <taxon>Trypanosoma</taxon>
        <taxon>Schizotrypanum</taxon>
    </lineage>
</organism>
<keyword evidence="2" id="KW-0507">mRNA processing</keyword>
<dbReference type="GO" id="GO:0005681">
    <property type="term" value="C:spliceosomal complex"/>
    <property type="evidence" value="ECO:0007669"/>
    <property type="project" value="UniProtKB-KW"/>
</dbReference>
<dbReference type="Proteomes" id="UP000583944">
    <property type="component" value="Unassembled WGS sequence"/>
</dbReference>
<feature type="compositionally biased region" description="Basic and acidic residues" evidence="3">
    <location>
        <begin position="276"/>
        <end position="293"/>
    </location>
</feature>
<keyword evidence="2" id="KW-0747">Spliceosome</keyword>
<evidence type="ECO:0000256" key="3">
    <source>
        <dbReference type="SAM" id="MobiDB-lite"/>
    </source>
</evidence>
<feature type="transmembrane region" description="Helical" evidence="4">
    <location>
        <begin position="6"/>
        <end position="31"/>
    </location>
</feature>
<dbReference type="InterPro" id="IPR045071">
    <property type="entry name" value="BBP-like"/>
</dbReference>
<keyword evidence="2" id="KW-0479">Metal-binding</keyword>
<dbReference type="InterPro" id="IPR055256">
    <property type="entry name" value="KH_1_KHDC4/BBP-like"/>
</dbReference>
<feature type="domain" description="KHDC4/BBP-like KH-domain type I" evidence="5">
    <location>
        <begin position="173"/>
        <end position="241"/>
    </location>
</feature>